<dbReference type="InterPro" id="IPR031148">
    <property type="entry name" value="Plexin"/>
</dbReference>
<dbReference type="Proteomes" id="UP000287033">
    <property type="component" value="Unassembled WGS sequence"/>
</dbReference>
<dbReference type="GO" id="GO:0030334">
    <property type="term" value="P:regulation of cell migration"/>
    <property type="evidence" value="ECO:0007669"/>
    <property type="project" value="TreeGrafter"/>
</dbReference>
<dbReference type="InterPro" id="IPR013548">
    <property type="entry name" value="Plexin_cytoplasmic_RasGAP_dom"/>
</dbReference>
<gene>
    <name evidence="2" type="ORF">chiPu_0028986</name>
</gene>
<dbReference type="Pfam" id="PF08337">
    <property type="entry name" value="Plexin_cytopl"/>
    <property type="match status" value="1"/>
</dbReference>
<dbReference type="GO" id="GO:0017154">
    <property type="term" value="F:semaphorin receptor activity"/>
    <property type="evidence" value="ECO:0007669"/>
    <property type="project" value="InterPro"/>
</dbReference>
<dbReference type="EMBL" id="BEZZ01145524">
    <property type="protein sequence ID" value="GCC44864.1"/>
    <property type="molecule type" value="Genomic_DNA"/>
</dbReference>
<sequence length="82" mass="9231">MTELGGVAQPICRHLGMSARAGLDGAIQPGVAYYRDVSRMTPISDQDMDAYLAEQSRLHANEFNTLSALNELYFYINKYRDE</sequence>
<reference evidence="2 3" key="1">
    <citation type="journal article" date="2018" name="Nat. Ecol. Evol.">
        <title>Shark genomes provide insights into elasmobranch evolution and the origin of vertebrates.</title>
        <authorList>
            <person name="Hara Y"/>
            <person name="Yamaguchi K"/>
            <person name="Onimaru K"/>
            <person name="Kadota M"/>
            <person name="Koyanagi M"/>
            <person name="Keeley SD"/>
            <person name="Tatsumi K"/>
            <person name="Tanaka K"/>
            <person name="Motone F"/>
            <person name="Kageyama Y"/>
            <person name="Nozu R"/>
            <person name="Adachi N"/>
            <person name="Nishimura O"/>
            <person name="Nakagawa R"/>
            <person name="Tanegashima C"/>
            <person name="Kiyatake I"/>
            <person name="Matsumoto R"/>
            <person name="Murakumo K"/>
            <person name="Nishida K"/>
            <person name="Terakita A"/>
            <person name="Kuratani S"/>
            <person name="Sato K"/>
            <person name="Hyodo S Kuraku.S."/>
        </authorList>
    </citation>
    <scope>NUCLEOTIDE SEQUENCE [LARGE SCALE GENOMIC DNA]</scope>
</reference>
<evidence type="ECO:0000313" key="2">
    <source>
        <dbReference type="EMBL" id="GCC44864.1"/>
    </source>
</evidence>
<feature type="domain" description="Plexin cytoplasmic RasGAP" evidence="1">
    <location>
        <begin position="32"/>
        <end position="82"/>
    </location>
</feature>
<dbReference type="PANTHER" id="PTHR22625:SF32">
    <property type="entry name" value="PLEXIN-A3"/>
    <property type="match status" value="1"/>
</dbReference>
<proteinExistence type="predicted"/>
<dbReference type="GO" id="GO:0002116">
    <property type="term" value="C:semaphorin receptor complex"/>
    <property type="evidence" value="ECO:0007669"/>
    <property type="project" value="TreeGrafter"/>
</dbReference>
<dbReference type="GO" id="GO:0005886">
    <property type="term" value="C:plasma membrane"/>
    <property type="evidence" value="ECO:0007669"/>
    <property type="project" value="TreeGrafter"/>
</dbReference>
<comment type="caution">
    <text evidence="2">The sequence shown here is derived from an EMBL/GenBank/DDBJ whole genome shotgun (WGS) entry which is preliminary data.</text>
</comment>
<dbReference type="PANTHER" id="PTHR22625">
    <property type="entry name" value="PLEXIN"/>
    <property type="match status" value="1"/>
</dbReference>
<dbReference type="AlphaFoldDB" id="A0A401TQD7"/>
<dbReference type="InterPro" id="IPR008936">
    <property type="entry name" value="Rho_GTPase_activation_prot"/>
</dbReference>
<organism evidence="2 3">
    <name type="scientific">Chiloscyllium punctatum</name>
    <name type="common">Brownbanded bambooshark</name>
    <name type="synonym">Hemiscyllium punctatum</name>
    <dbReference type="NCBI Taxonomy" id="137246"/>
    <lineage>
        <taxon>Eukaryota</taxon>
        <taxon>Metazoa</taxon>
        <taxon>Chordata</taxon>
        <taxon>Craniata</taxon>
        <taxon>Vertebrata</taxon>
        <taxon>Chondrichthyes</taxon>
        <taxon>Elasmobranchii</taxon>
        <taxon>Galeomorphii</taxon>
        <taxon>Galeoidea</taxon>
        <taxon>Orectolobiformes</taxon>
        <taxon>Hemiscylliidae</taxon>
        <taxon>Chiloscyllium</taxon>
    </lineage>
</organism>
<dbReference type="Gene3D" id="1.10.506.10">
    <property type="entry name" value="GTPase Activation - p120gap, domain 1"/>
    <property type="match status" value="1"/>
</dbReference>
<evidence type="ECO:0000313" key="3">
    <source>
        <dbReference type="Proteomes" id="UP000287033"/>
    </source>
</evidence>
<dbReference type="STRING" id="137246.A0A401TQD7"/>
<keyword evidence="3" id="KW-1185">Reference proteome</keyword>
<protein>
    <recommendedName>
        <fullName evidence="1">Plexin cytoplasmic RasGAP domain-containing protein</fullName>
    </recommendedName>
</protein>
<evidence type="ECO:0000259" key="1">
    <source>
        <dbReference type="Pfam" id="PF08337"/>
    </source>
</evidence>
<accession>A0A401TQD7</accession>
<dbReference type="OrthoDB" id="125363at2759"/>
<name>A0A401TQD7_CHIPU</name>
<feature type="non-terminal residue" evidence="2">
    <location>
        <position position="82"/>
    </location>
</feature>